<dbReference type="PANTHER" id="PTHR38480:SF1">
    <property type="entry name" value="SLR0254 PROTEIN"/>
    <property type="match status" value="1"/>
</dbReference>
<evidence type="ECO:0000256" key="5">
    <source>
        <dbReference type="SAM" id="Phobius"/>
    </source>
</evidence>
<comment type="subcellular location">
    <subcellularLocation>
        <location evidence="1">Membrane</location>
        <topology evidence="1">Multi-pass membrane protein</topology>
    </subcellularLocation>
</comment>
<comment type="caution">
    <text evidence="7">The sequence shown here is derived from an EMBL/GenBank/DDBJ whole genome shotgun (WGS) entry which is preliminary data.</text>
</comment>
<evidence type="ECO:0000256" key="1">
    <source>
        <dbReference type="ARBA" id="ARBA00004141"/>
    </source>
</evidence>
<keyword evidence="2 5" id="KW-0812">Transmembrane</keyword>
<feature type="domain" description="RDD" evidence="6">
    <location>
        <begin position="15"/>
        <end position="133"/>
    </location>
</feature>
<keyword evidence="8" id="KW-1185">Reference proteome</keyword>
<protein>
    <submittedName>
        <fullName evidence="7">RDD family protein</fullName>
    </submittedName>
</protein>
<evidence type="ECO:0000313" key="8">
    <source>
        <dbReference type="Proteomes" id="UP000276128"/>
    </source>
</evidence>
<reference evidence="7 8" key="1">
    <citation type="submission" date="2018-12" db="EMBL/GenBank/DDBJ databases">
        <title>Bacillus ochoae sp. nov., Paenibacillus whitsoniae sp. nov., Paenibacillus spiritus sp. nov. Isolated from the Mars Exploration Rover during spacecraft assembly.</title>
        <authorList>
            <person name="Seuylemezian A."/>
            <person name="Vaishampayan P."/>
        </authorList>
    </citation>
    <scope>NUCLEOTIDE SEQUENCE [LARGE SCALE GENOMIC DNA]</scope>
    <source>
        <strain evidence="7 8">MER 54</strain>
    </source>
</reference>
<dbReference type="AlphaFoldDB" id="A0A430JJA5"/>
<dbReference type="PANTHER" id="PTHR38480">
    <property type="entry name" value="SLR0254 PROTEIN"/>
    <property type="match status" value="1"/>
</dbReference>
<dbReference type="RefSeq" id="WP_126139648.1">
    <property type="nucleotide sequence ID" value="NZ_RXHU01000011.1"/>
</dbReference>
<dbReference type="GO" id="GO:0016020">
    <property type="term" value="C:membrane"/>
    <property type="evidence" value="ECO:0007669"/>
    <property type="project" value="UniProtKB-SubCell"/>
</dbReference>
<evidence type="ECO:0000256" key="3">
    <source>
        <dbReference type="ARBA" id="ARBA00022989"/>
    </source>
</evidence>
<dbReference type="OrthoDB" id="9793824at2"/>
<feature type="transmembrane region" description="Helical" evidence="5">
    <location>
        <begin position="49"/>
        <end position="69"/>
    </location>
</feature>
<accession>A0A430JJA5</accession>
<dbReference type="EMBL" id="RXHU01000011">
    <property type="protein sequence ID" value="RTE11197.1"/>
    <property type="molecule type" value="Genomic_DNA"/>
</dbReference>
<sequence>MSVEQIVSQYRFGMIARRWGALWVDGVILWLLPAIPVFTLGEFIYQKTLWMWIALLFSYIFIMEGLLGWTIGKWLFRIRVVNAEGNAPGLLKSLIRTLLKVIEANPMMFGGGIAGIVALISKKRQRLGDMLAKTYVVKREDVPKITPPEKSVEAEPSFVEVVRSINEPELT</sequence>
<feature type="transmembrane region" description="Helical" evidence="5">
    <location>
        <begin position="21"/>
        <end position="43"/>
    </location>
</feature>
<proteinExistence type="predicted"/>
<organism evidence="7 8">
    <name type="scientific">Paenibacillus whitsoniae</name>
    <dbReference type="NCBI Taxonomy" id="2496558"/>
    <lineage>
        <taxon>Bacteria</taxon>
        <taxon>Bacillati</taxon>
        <taxon>Bacillota</taxon>
        <taxon>Bacilli</taxon>
        <taxon>Bacillales</taxon>
        <taxon>Paenibacillaceae</taxon>
        <taxon>Paenibacillus</taxon>
    </lineage>
</organism>
<keyword evidence="3 5" id="KW-1133">Transmembrane helix</keyword>
<dbReference type="Pfam" id="PF06271">
    <property type="entry name" value="RDD"/>
    <property type="match status" value="1"/>
</dbReference>
<dbReference type="Proteomes" id="UP000276128">
    <property type="component" value="Unassembled WGS sequence"/>
</dbReference>
<evidence type="ECO:0000259" key="6">
    <source>
        <dbReference type="Pfam" id="PF06271"/>
    </source>
</evidence>
<evidence type="ECO:0000256" key="4">
    <source>
        <dbReference type="ARBA" id="ARBA00023136"/>
    </source>
</evidence>
<evidence type="ECO:0000313" key="7">
    <source>
        <dbReference type="EMBL" id="RTE11197.1"/>
    </source>
</evidence>
<name>A0A430JJA5_9BACL</name>
<gene>
    <name evidence="7" type="ORF">EJQ19_02600</name>
</gene>
<keyword evidence="4 5" id="KW-0472">Membrane</keyword>
<dbReference type="InterPro" id="IPR010432">
    <property type="entry name" value="RDD"/>
</dbReference>
<evidence type="ECO:0000256" key="2">
    <source>
        <dbReference type="ARBA" id="ARBA00022692"/>
    </source>
</evidence>